<dbReference type="InterPro" id="IPR008207">
    <property type="entry name" value="Sig_transdc_His_kin_Hpt_dom"/>
</dbReference>
<sequence length="131" mass="14360">MYNLTNMPVDITNLDLDLSLLNEIADGSNEFIVESIDMFLQQTPMSLQDISNAFENMDWATAASAAHKMKATLGFFGMLNCQALIQHIELACKAGSPNVMDLIAKFDQVQSILNTNTTALEQIKAEAEADS</sequence>
<dbReference type="Gene3D" id="1.20.120.160">
    <property type="entry name" value="HPT domain"/>
    <property type="match status" value="1"/>
</dbReference>
<reference evidence="4" key="1">
    <citation type="journal article" date="2019" name="Int. J. Syst. Evol. Microbiol.">
        <title>The Global Catalogue of Microorganisms (GCM) 10K type strain sequencing project: providing services to taxonomists for standard genome sequencing and annotation.</title>
        <authorList>
            <consortium name="The Broad Institute Genomics Platform"/>
            <consortium name="The Broad Institute Genome Sequencing Center for Infectious Disease"/>
            <person name="Wu L."/>
            <person name="Ma J."/>
        </authorList>
    </citation>
    <scope>NUCLEOTIDE SEQUENCE [LARGE SCALE GENOMIC DNA]</scope>
    <source>
        <strain evidence="4">KCTC 22437</strain>
    </source>
</reference>
<evidence type="ECO:0000259" key="2">
    <source>
        <dbReference type="PROSITE" id="PS50894"/>
    </source>
</evidence>
<organism evidence="3 4">
    <name type="scientific">Mucilaginibacter ximonensis</name>
    <dbReference type="NCBI Taxonomy" id="538021"/>
    <lineage>
        <taxon>Bacteria</taxon>
        <taxon>Pseudomonadati</taxon>
        <taxon>Bacteroidota</taxon>
        <taxon>Sphingobacteriia</taxon>
        <taxon>Sphingobacteriales</taxon>
        <taxon>Sphingobacteriaceae</taxon>
        <taxon>Mucilaginibacter</taxon>
    </lineage>
</organism>
<feature type="modified residue" description="Phosphohistidine" evidence="1">
    <location>
        <position position="67"/>
    </location>
</feature>
<evidence type="ECO:0000313" key="3">
    <source>
        <dbReference type="EMBL" id="MFD2871147.1"/>
    </source>
</evidence>
<gene>
    <name evidence="3" type="ORF">ACFS5N_01630</name>
</gene>
<comment type="caution">
    <text evidence="3">The sequence shown here is derived from an EMBL/GenBank/DDBJ whole genome shotgun (WGS) entry which is preliminary data.</text>
</comment>
<evidence type="ECO:0000256" key="1">
    <source>
        <dbReference type="PROSITE-ProRule" id="PRU00110"/>
    </source>
</evidence>
<dbReference type="Pfam" id="PF01627">
    <property type="entry name" value="Hpt"/>
    <property type="match status" value="1"/>
</dbReference>
<dbReference type="InterPro" id="IPR036641">
    <property type="entry name" value="HPT_dom_sf"/>
</dbReference>
<protein>
    <submittedName>
        <fullName evidence="3">Hpt domain-containing protein</fullName>
    </submittedName>
</protein>
<dbReference type="EMBL" id="JBHUPD010000001">
    <property type="protein sequence ID" value="MFD2871147.1"/>
    <property type="molecule type" value="Genomic_DNA"/>
</dbReference>
<dbReference type="Proteomes" id="UP001597557">
    <property type="component" value="Unassembled WGS sequence"/>
</dbReference>
<dbReference type="SUPFAM" id="SSF47226">
    <property type="entry name" value="Histidine-containing phosphotransfer domain, HPT domain"/>
    <property type="match status" value="1"/>
</dbReference>
<name>A0ABW5Y783_9SPHI</name>
<accession>A0ABW5Y783</accession>
<proteinExistence type="predicted"/>
<keyword evidence="4" id="KW-1185">Reference proteome</keyword>
<dbReference type="RefSeq" id="WP_377181539.1">
    <property type="nucleotide sequence ID" value="NZ_JBHUPD010000001.1"/>
</dbReference>
<evidence type="ECO:0000313" key="4">
    <source>
        <dbReference type="Proteomes" id="UP001597557"/>
    </source>
</evidence>
<feature type="domain" description="HPt" evidence="2">
    <location>
        <begin position="28"/>
        <end position="130"/>
    </location>
</feature>
<dbReference type="PROSITE" id="PS50894">
    <property type="entry name" value="HPT"/>
    <property type="match status" value="1"/>
</dbReference>
<keyword evidence="1" id="KW-0597">Phosphoprotein</keyword>